<organism evidence="7 8">
    <name type="scientific">Candidatus Nomurabacteria bacterium GW2011_GWF2_43_8</name>
    <dbReference type="NCBI Taxonomy" id="1618779"/>
    <lineage>
        <taxon>Bacteria</taxon>
        <taxon>Candidatus Nomuraibacteriota</taxon>
    </lineage>
</organism>
<dbReference type="SUPFAM" id="SSF55681">
    <property type="entry name" value="Class II aaRS and biotin synthetases"/>
    <property type="match status" value="1"/>
</dbReference>
<evidence type="ECO:0000256" key="4">
    <source>
        <dbReference type="ARBA" id="ARBA00022917"/>
    </source>
</evidence>
<dbReference type="InterPro" id="IPR006195">
    <property type="entry name" value="aa-tRNA-synth_II"/>
</dbReference>
<keyword evidence="3" id="KW-0067">ATP-binding</keyword>
<dbReference type="GO" id="GO:0004820">
    <property type="term" value="F:glycine-tRNA ligase activity"/>
    <property type="evidence" value="ECO:0007669"/>
    <property type="project" value="TreeGrafter"/>
</dbReference>
<dbReference type="InterPro" id="IPR027031">
    <property type="entry name" value="Gly-tRNA_synthase/POLG2"/>
</dbReference>
<protein>
    <submittedName>
        <fullName evidence="7">Glycine-tRNA ligase</fullName>
    </submittedName>
</protein>
<gene>
    <name evidence="7" type="ORF">UW07_C0013G0006</name>
</gene>
<dbReference type="EMBL" id="LCGX01000013">
    <property type="protein sequence ID" value="KKT24517.1"/>
    <property type="molecule type" value="Genomic_DNA"/>
</dbReference>
<dbReference type="SUPFAM" id="SSF52954">
    <property type="entry name" value="Class II aaRS ABD-related"/>
    <property type="match status" value="1"/>
</dbReference>
<dbReference type="CDD" id="cd00774">
    <property type="entry name" value="GlyRS-like_core"/>
    <property type="match status" value="1"/>
</dbReference>
<feature type="domain" description="Aminoacyl-transfer RNA synthetases class-II family profile" evidence="6">
    <location>
        <begin position="2"/>
        <end position="300"/>
    </location>
</feature>
<dbReference type="GO" id="GO:0005524">
    <property type="term" value="F:ATP binding"/>
    <property type="evidence" value="ECO:0007669"/>
    <property type="project" value="UniProtKB-KW"/>
</dbReference>
<dbReference type="InterPro" id="IPR002314">
    <property type="entry name" value="aa-tRNA-synt_IIb"/>
</dbReference>
<keyword evidence="1 7" id="KW-0436">Ligase</keyword>
<reference evidence="7 8" key="1">
    <citation type="journal article" date="2015" name="Nature">
        <title>rRNA introns, odd ribosomes, and small enigmatic genomes across a large radiation of phyla.</title>
        <authorList>
            <person name="Brown C.T."/>
            <person name="Hug L.A."/>
            <person name="Thomas B.C."/>
            <person name="Sharon I."/>
            <person name="Castelle C.J."/>
            <person name="Singh A."/>
            <person name="Wilkins M.J."/>
            <person name="Williams K.H."/>
            <person name="Banfield J.F."/>
        </authorList>
    </citation>
    <scope>NUCLEOTIDE SEQUENCE [LARGE SCALE GENOMIC DNA]</scope>
</reference>
<dbReference type="AlphaFoldDB" id="A0A0G1HY08"/>
<name>A0A0G1HY08_9BACT</name>
<evidence type="ECO:0000313" key="8">
    <source>
        <dbReference type="Proteomes" id="UP000033831"/>
    </source>
</evidence>
<dbReference type="InterPro" id="IPR033731">
    <property type="entry name" value="GlyRS-like_core"/>
</dbReference>
<accession>A0A0G1HY08</accession>
<dbReference type="PROSITE" id="PS50862">
    <property type="entry name" value="AA_TRNA_LIGASE_II"/>
    <property type="match status" value="1"/>
</dbReference>
<evidence type="ECO:0000256" key="1">
    <source>
        <dbReference type="ARBA" id="ARBA00022598"/>
    </source>
</evidence>
<proteinExistence type="predicted"/>
<evidence type="ECO:0000256" key="5">
    <source>
        <dbReference type="ARBA" id="ARBA00023146"/>
    </source>
</evidence>
<dbReference type="InterPro" id="IPR036621">
    <property type="entry name" value="Anticodon-bd_dom_sf"/>
</dbReference>
<dbReference type="PANTHER" id="PTHR10745">
    <property type="entry name" value="GLYCYL-TRNA SYNTHETASE/DNA POLYMERASE SUBUNIT GAMMA-2"/>
    <property type="match status" value="1"/>
</dbReference>
<keyword evidence="4" id="KW-0648">Protein biosynthesis</keyword>
<evidence type="ECO:0000259" key="6">
    <source>
        <dbReference type="PROSITE" id="PS50862"/>
    </source>
</evidence>
<dbReference type="Gene3D" id="3.40.50.800">
    <property type="entry name" value="Anticodon-binding domain"/>
    <property type="match status" value="1"/>
</dbReference>
<dbReference type="Pfam" id="PF03129">
    <property type="entry name" value="HGTP_anticodon"/>
    <property type="match status" value="1"/>
</dbReference>
<comment type="caution">
    <text evidence="7">The sequence shown here is derived from an EMBL/GenBank/DDBJ whole genome shotgun (WGS) entry which is preliminary data.</text>
</comment>
<dbReference type="PRINTS" id="PR01043">
    <property type="entry name" value="TRNASYNTHGLY"/>
</dbReference>
<keyword evidence="5" id="KW-0030">Aminoacyl-tRNA synthetase</keyword>
<dbReference type="Gene3D" id="3.30.930.10">
    <property type="entry name" value="Bira Bifunctional Protein, Domain 2"/>
    <property type="match status" value="1"/>
</dbReference>
<dbReference type="GO" id="GO:0005737">
    <property type="term" value="C:cytoplasm"/>
    <property type="evidence" value="ECO:0007669"/>
    <property type="project" value="TreeGrafter"/>
</dbReference>
<dbReference type="PATRIC" id="fig|1618779.3.peg.278"/>
<dbReference type="GO" id="GO:0006426">
    <property type="term" value="P:glycyl-tRNA aminoacylation"/>
    <property type="evidence" value="ECO:0007669"/>
    <property type="project" value="TreeGrafter"/>
</dbReference>
<dbReference type="InterPro" id="IPR004154">
    <property type="entry name" value="Anticodon-bd"/>
</dbReference>
<keyword evidence="2" id="KW-0547">Nucleotide-binding</keyword>
<dbReference type="InterPro" id="IPR045864">
    <property type="entry name" value="aa-tRNA-synth_II/BPL/LPL"/>
</dbReference>
<evidence type="ECO:0000313" key="7">
    <source>
        <dbReference type="EMBL" id="KKT24517.1"/>
    </source>
</evidence>
<dbReference type="PANTHER" id="PTHR10745:SF8">
    <property type="entry name" value="DNA POLYMERASE SUBUNIT GAMMA-2, MITOCHONDRIAL"/>
    <property type="match status" value="1"/>
</dbReference>
<dbReference type="NCBIfam" id="NF003211">
    <property type="entry name" value="PRK04173.1"/>
    <property type="match status" value="1"/>
</dbReference>
<evidence type="ECO:0000256" key="3">
    <source>
        <dbReference type="ARBA" id="ARBA00022840"/>
    </source>
</evidence>
<sequence>MEKVVSLCKRRGFVFQGSEIYGGLAGTWDWGHFGVALKNNVKQSWWKKFVDGRRDMYSIDAAILMNQKVWEASGHVAGFTDPMEDGKQFNVMFKTQVGAGDEAVTSYLRPETAQGMFVNFKNTVDAFHPKLPFGTAQIGKAFRNEIAPRDFLFRQREFEQMEIEYFIRPADWEKYFEYWKGEMLEWMEEVGLDMNKVHELEVPKEERAHYSERTIDFEFDYPFGRRELFGLAYRTDFDLKNHKLEYIDEEEEPARAGGKMIPHVIEPSFGLDRAVLALLLSVYAEDEKNGETRSYLKFNPSIAPVICAVSPLLKNKPELVEYANTKVFASLKAEFGRVMWDDNGNIGKRYRRQDEIGTPFCLVVDFDTLSNNTVTVRDRDTGEQERIKVADLKSYIKEKI</sequence>
<dbReference type="Proteomes" id="UP000033831">
    <property type="component" value="Unassembled WGS sequence"/>
</dbReference>
<evidence type="ECO:0000256" key="2">
    <source>
        <dbReference type="ARBA" id="ARBA00022741"/>
    </source>
</evidence>
<dbReference type="Pfam" id="PF00587">
    <property type="entry name" value="tRNA-synt_2b"/>
    <property type="match status" value="1"/>
</dbReference>